<evidence type="ECO:0000256" key="1">
    <source>
        <dbReference type="ARBA" id="ARBA00004245"/>
    </source>
</evidence>
<reference evidence="7" key="1">
    <citation type="submission" date="2025-08" db="UniProtKB">
        <authorList>
            <consortium name="Ensembl"/>
        </authorList>
    </citation>
    <scope>IDENTIFICATION</scope>
</reference>
<keyword evidence="4" id="KW-0206">Cytoskeleton</keyword>
<keyword evidence="3" id="KW-0597">Phosphoprotein</keyword>
<dbReference type="Ensembl" id="ENSCSRT00000018088.1">
    <property type="protein sequence ID" value="ENSCSRP00000017291.1"/>
    <property type="gene ID" value="ENSCSRG00000013273.1"/>
</dbReference>
<dbReference type="GO" id="GO:0007080">
    <property type="term" value="P:mitotic metaphase chromosome alignment"/>
    <property type="evidence" value="ECO:0007669"/>
    <property type="project" value="TreeGrafter"/>
</dbReference>
<sequence length="282" mass="30552">MGQYFFPDIKFITDEKFDFGLSSPSDSREEERVEEEEVRHIERGVAQRLDLNVQQREGVGRSRECLARWSPLSAEKLDEIVKEANRLAVQLERCSLREKENASAGPLGAARASPRSPRRETFVVKNSPVRALLPTVEPGKLLPLGKSPSPCARAAPPPASDTSWAAGGLASQSKVFVISFPSCKVEPVPLELGSWPCLWGNCLNGPSPRECRQQVLTCRDPWASGVGSLGSLKGAQSLGSHHCWAVGIPKLSGAVPGQHQAGGPLRSTEGLQEGGLWDLSQR</sequence>
<evidence type="ECO:0000256" key="3">
    <source>
        <dbReference type="ARBA" id="ARBA00022553"/>
    </source>
</evidence>
<dbReference type="GO" id="GO:0005876">
    <property type="term" value="C:spindle microtubule"/>
    <property type="evidence" value="ECO:0007669"/>
    <property type="project" value="TreeGrafter"/>
</dbReference>
<evidence type="ECO:0000313" key="8">
    <source>
        <dbReference type="Proteomes" id="UP000694403"/>
    </source>
</evidence>
<keyword evidence="2" id="KW-0963">Cytoplasm</keyword>
<evidence type="ECO:0000259" key="6">
    <source>
        <dbReference type="Pfam" id="PF15259"/>
    </source>
</evidence>
<evidence type="ECO:0000313" key="7">
    <source>
        <dbReference type="Ensembl" id="ENSCSRP00000017291.1"/>
    </source>
</evidence>
<proteinExistence type="predicted"/>
<accession>A0A8C3SR10</accession>
<feature type="region of interest" description="Disordered" evidence="5">
    <location>
        <begin position="255"/>
        <end position="282"/>
    </location>
</feature>
<dbReference type="InterPro" id="IPR026657">
    <property type="entry name" value="DDA3/GTSE-1"/>
</dbReference>
<keyword evidence="8" id="KW-1185">Reference proteome</keyword>
<dbReference type="PANTHER" id="PTHR21584">
    <property type="entry name" value="DIFFERENTIAL DISPLAY AND ACTIVATED BY P53 DDA3 /G2 S PHASE EXPRESSED 1"/>
    <property type="match status" value="1"/>
</dbReference>
<feature type="region of interest" description="Disordered" evidence="5">
    <location>
        <begin position="102"/>
        <end position="121"/>
    </location>
</feature>
<feature type="domain" description="G2 and S phase-expressed protein 1 N-terminal" evidence="6">
    <location>
        <begin position="10"/>
        <end position="103"/>
    </location>
</feature>
<dbReference type="AlphaFoldDB" id="A0A8C3SR10"/>
<evidence type="ECO:0000256" key="2">
    <source>
        <dbReference type="ARBA" id="ARBA00022490"/>
    </source>
</evidence>
<dbReference type="PANTHER" id="PTHR21584:SF1">
    <property type="entry name" value="PROLINE_SERINE-RICH COILED-COIL PROTEIN 1"/>
    <property type="match status" value="1"/>
</dbReference>
<organism evidence="7 8">
    <name type="scientific">Chelydra serpentina</name>
    <name type="common">Snapping turtle</name>
    <name type="synonym">Testudo serpentina</name>
    <dbReference type="NCBI Taxonomy" id="8475"/>
    <lineage>
        <taxon>Eukaryota</taxon>
        <taxon>Metazoa</taxon>
        <taxon>Chordata</taxon>
        <taxon>Craniata</taxon>
        <taxon>Vertebrata</taxon>
        <taxon>Euteleostomi</taxon>
        <taxon>Archelosauria</taxon>
        <taxon>Testudinata</taxon>
        <taxon>Testudines</taxon>
        <taxon>Cryptodira</taxon>
        <taxon>Durocryptodira</taxon>
        <taxon>Americhelydia</taxon>
        <taxon>Chelydroidea</taxon>
        <taxon>Chelydridae</taxon>
        <taxon>Chelydra</taxon>
    </lineage>
</organism>
<reference evidence="7" key="2">
    <citation type="submission" date="2025-09" db="UniProtKB">
        <authorList>
            <consortium name="Ensembl"/>
        </authorList>
    </citation>
    <scope>IDENTIFICATION</scope>
</reference>
<comment type="subcellular location">
    <subcellularLocation>
        <location evidence="1">Cytoplasm</location>
        <location evidence="1">Cytoskeleton</location>
    </subcellularLocation>
</comment>
<name>A0A8C3SR10_CHESE</name>
<dbReference type="InterPro" id="IPR032768">
    <property type="entry name" value="GTSE1_N"/>
</dbReference>
<protein>
    <recommendedName>
        <fullName evidence="6">G2 and S phase-expressed protein 1 N-terminal domain-containing protein</fullName>
    </recommendedName>
</protein>
<dbReference type="GO" id="GO:0008017">
    <property type="term" value="F:microtubule binding"/>
    <property type="evidence" value="ECO:0007669"/>
    <property type="project" value="TreeGrafter"/>
</dbReference>
<dbReference type="Proteomes" id="UP000694403">
    <property type="component" value="Unplaced"/>
</dbReference>
<evidence type="ECO:0000256" key="5">
    <source>
        <dbReference type="SAM" id="MobiDB-lite"/>
    </source>
</evidence>
<dbReference type="Pfam" id="PF15259">
    <property type="entry name" value="GTSE1_N"/>
    <property type="match status" value="1"/>
</dbReference>
<dbReference type="GO" id="GO:0000922">
    <property type="term" value="C:spindle pole"/>
    <property type="evidence" value="ECO:0007669"/>
    <property type="project" value="TreeGrafter"/>
</dbReference>
<evidence type="ECO:0000256" key="4">
    <source>
        <dbReference type="ARBA" id="ARBA00023212"/>
    </source>
</evidence>